<keyword evidence="9" id="KW-1185">Reference proteome</keyword>
<feature type="transmembrane region" description="Helical" evidence="6">
    <location>
        <begin position="412"/>
        <end position="437"/>
    </location>
</feature>
<reference evidence="8" key="1">
    <citation type="submission" date="2024-03" db="EMBL/GenBank/DDBJ databases">
        <title>WGS assembly of Saponaria officinalis var. Norfolk2.</title>
        <authorList>
            <person name="Jenkins J."/>
            <person name="Shu S."/>
            <person name="Grimwood J."/>
            <person name="Barry K."/>
            <person name="Goodstein D."/>
            <person name="Schmutz J."/>
            <person name="Leebens-Mack J."/>
            <person name="Osbourn A."/>
        </authorList>
    </citation>
    <scope>NUCLEOTIDE SEQUENCE [LARGE SCALE GENOMIC DNA]</scope>
    <source>
        <strain evidence="8">JIC</strain>
    </source>
</reference>
<dbReference type="PANTHER" id="PTHR23504">
    <property type="entry name" value="MAJOR FACILITATOR SUPERFAMILY DOMAIN-CONTAINING PROTEIN 10"/>
    <property type="match status" value="1"/>
</dbReference>
<keyword evidence="3 6" id="KW-0812">Transmembrane</keyword>
<evidence type="ECO:0000259" key="7">
    <source>
        <dbReference type="PROSITE" id="PS50850"/>
    </source>
</evidence>
<feature type="transmembrane region" description="Helical" evidence="6">
    <location>
        <begin position="168"/>
        <end position="190"/>
    </location>
</feature>
<feature type="transmembrane region" description="Helical" evidence="6">
    <location>
        <begin position="351"/>
        <end position="371"/>
    </location>
</feature>
<feature type="transmembrane region" description="Helical" evidence="6">
    <location>
        <begin position="140"/>
        <end position="156"/>
    </location>
</feature>
<keyword evidence="5 6" id="KW-0472">Membrane</keyword>
<comment type="subcellular location">
    <subcellularLocation>
        <location evidence="1">Membrane</location>
        <topology evidence="1">Multi-pass membrane protein</topology>
    </subcellularLocation>
</comment>
<organism evidence="8 9">
    <name type="scientific">Saponaria officinalis</name>
    <name type="common">Common soapwort</name>
    <name type="synonym">Lychnis saponaria</name>
    <dbReference type="NCBI Taxonomy" id="3572"/>
    <lineage>
        <taxon>Eukaryota</taxon>
        <taxon>Viridiplantae</taxon>
        <taxon>Streptophyta</taxon>
        <taxon>Embryophyta</taxon>
        <taxon>Tracheophyta</taxon>
        <taxon>Spermatophyta</taxon>
        <taxon>Magnoliopsida</taxon>
        <taxon>eudicotyledons</taxon>
        <taxon>Gunneridae</taxon>
        <taxon>Pentapetalae</taxon>
        <taxon>Caryophyllales</taxon>
        <taxon>Caryophyllaceae</taxon>
        <taxon>Caryophylleae</taxon>
        <taxon>Saponaria</taxon>
    </lineage>
</organism>
<proteinExistence type="predicted"/>
<evidence type="ECO:0000256" key="4">
    <source>
        <dbReference type="ARBA" id="ARBA00022989"/>
    </source>
</evidence>
<feature type="transmembrane region" description="Helical" evidence="6">
    <location>
        <begin position="37"/>
        <end position="65"/>
    </location>
</feature>
<evidence type="ECO:0000256" key="5">
    <source>
        <dbReference type="ARBA" id="ARBA00023136"/>
    </source>
</evidence>
<dbReference type="PANTHER" id="PTHR23504:SF15">
    <property type="entry name" value="MAJOR FACILITATOR SUPERFAMILY (MFS) PROFILE DOMAIN-CONTAINING PROTEIN"/>
    <property type="match status" value="1"/>
</dbReference>
<feature type="transmembrane region" description="Helical" evidence="6">
    <location>
        <begin position="210"/>
        <end position="233"/>
    </location>
</feature>
<gene>
    <name evidence="8" type="ORF">RND81_05G175600</name>
</gene>
<dbReference type="InterPro" id="IPR011701">
    <property type="entry name" value="MFS"/>
</dbReference>
<dbReference type="GO" id="GO:0016020">
    <property type="term" value="C:membrane"/>
    <property type="evidence" value="ECO:0007669"/>
    <property type="project" value="UniProtKB-SubCell"/>
</dbReference>
<evidence type="ECO:0000256" key="2">
    <source>
        <dbReference type="ARBA" id="ARBA00022448"/>
    </source>
</evidence>
<evidence type="ECO:0000313" key="9">
    <source>
        <dbReference type="Proteomes" id="UP001443914"/>
    </source>
</evidence>
<feature type="transmembrane region" description="Helical" evidence="6">
    <location>
        <begin position="320"/>
        <end position="339"/>
    </location>
</feature>
<feature type="transmembrane region" description="Helical" evidence="6">
    <location>
        <begin position="111"/>
        <end position="134"/>
    </location>
</feature>
<feature type="transmembrane region" description="Helical" evidence="6">
    <location>
        <begin position="383"/>
        <end position="400"/>
    </location>
</feature>
<dbReference type="Proteomes" id="UP001443914">
    <property type="component" value="Unassembled WGS sequence"/>
</dbReference>
<feature type="transmembrane region" description="Helical" evidence="6">
    <location>
        <begin position="449"/>
        <end position="469"/>
    </location>
</feature>
<dbReference type="CDD" id="cd17330">
    <property type="entry name" value="MFS_SLC46_TetA_like"/>
    <property type="match status" value="1"/>
</dbReference>
<dbReference type="InterPro" id="IPR020846">
    <property type="entry name" value="MFS_dom"/>
</dbReference>
<dbReference type="AlphaFoldDB" id="A0AAW1L200"/>
<dbReference type="GO" id="GO:0022857">
    <property type="term" value="F:transmembrane transporter activity"/>
    <property type="evidence" value="ECO:0007669"/>
    <property type="project" value="InterPro"/>
</dbReference>
<keyword evidence="2" id="KW-0813">Transport</keyword>
<dbReference type="InterPro" id="IPR036259">
    <property type="entry name" value="MFS_trans_sf"/>
</dbReference>
<feature type="transmembrane region" description="Helical" evidence="6">
    <location>
        <begin position="77"/>
        <end position="99"/>
    </location>
</feature>
<dbReference type="SUPFAM" id="SSF103473">
    <property type="entry name" value="MFS general substrate transporter"/>
    <property type="match status" value="1"/>
</dbReference>
<dbReference type="EMBL" id="JBDFQZ010000005">
    <property type="protein sequence ID" value="KAK9725886.1"/>
    <property type="molecule type" value="Genomic_DNA"/>
</dbReference>
<feature type="domain" description="Major facilitator superfamily (MFS) profile" evidence="7">
    <location>
        <begin position="39"/>
        <end position="476"/>
    </location>
</feature>
<keyword evidence="4 6" id="KW-1133">Transmembrane helix</keyword>
<dbReference type="Gene3D" id="1.20.1250.20">
    <property type="entry name" value="MFS general substrate transporter like domains"/>
    <property type="match status" value="1"/>
</dbReference>
<sequence length="481" mass="52985">MGEIRETLLVKQEVYYHKNCPGCKVDKRKAENPNIPWIHFFFVWIITLSTALPISSIFPFLYYLTRDFHIAKREEDISFYAGFVGCAFLFGRFLTAVHWGIIADRYGRKPVIIISVMAVVVFNTTFGLSTHYWMALTSRFLLGAVCGVMGPIRAYITEVSRREHQAIGVSMIASSWGIGLVVGPAIGGYLAQPAEKYPSLFSQDSIFGRFPYFLGSLVISVFSLFVFGICFWLPETLHSHPAEDDTIFASEDVEKPAGTEKGTSDSWLSLLKNRPLMSTITLYGIFQMHDLAYSEIFSLWALSPRTLGGLGFQTNDVGNALATAGVGLLLCQLFLYPFLERVLGPMSVSRVGAVVSIIQLACYPFMANLTGTTLKLAADLNSAIQNVLATSITTGMFLLQNRTVSQAQRGTANGLSLCIVSLANAVGPAAAGTILSWTQSRQNATFLPGSHMVFFILNMVKVIGLILTLKPFYAEPTQEYD</sequence>
<dbReference type="PROSITE" id="PS50850">
    <property type="entry name" value="MFS"/>
    <property type="match status" value="1"/>
</dbReference>
<protein>
    <recommendedName>
        <fullName evidence="7">Major facilitator superfamily (MFS) profile domain-containing protein</fullName>
    </recommendedName>
</protein>
<comment type="caution">
    <text evidence="8">The sequence shown here is derived from an EMBL/GenBank/DDBJ whole genome shotgun (WGS) entry which is preliminary data.</text>
</comment>
<name>A0AAW1L200_SAPOF</name>
<evidence type="ECO:0000313" key="8">
    <source>
        <dbReference type="EMBL" id="KAK9725886.1"/>
    </source>
</evidence>
<evidence type="ECO:0000256" key="1">
    <source>
        <dbReference type="ARBA" id="ARBA00004141"/>
    </source>
</evidence>
<accession>A0AAW1L200</accession>
<evidence type="ECO:0000256" key="6">
    <source>
        <dbReference type="SAM" id="Phobius"/>
    </source>
</evidence>
<evidence type="ECO:0000256" key="3">
    <source>
        <dbReference type="ARBA" id="ARBA00022692"/>
    </source>
</evidence>
<dbReference type="Pfam" id="PF07690">
    <property type="entry name" value="MFS_1"/>
    <property type="match status" value="1"/>
</dbReference>